<keyword evidence="1" id="KW-0175">Coiled coil</keyword>
<dbReference type="AlphaFoldDB" id="A0A8C3FZZ0"/>
<organism evidence="3 4">
    <name type="scientific">Chrysemys picta bellii</name>
    <name type="common">Western painted turtle</name>
    <name type="synonym">Emys bellii</name>
    <dbReference type="NCBI Taxonomy" id="8478"/>
    <lineage>
        <taxon>Eukaryota</taxon>
        <taxon>Metazoa</taxon>
        <taxon>Chordata</taxon>
        <taxon>Craniata</taxon>
        <taxon>Vertebrata</taxon>
        <taxon>Euteleostomi</taxon>
        <taxon>Archelosauria</taxon>
        <taxon>Testudinata</taxon>
        <taxon>Testudines</taxon>
        <taxon>Cryptodira</taxon>
        <taxon>Durocryptodira</taxon>
        <taxon>Testudinoidea</taxon>
        <taxon>Emydidae</taxon>
        <taxon>Chrysemys</taxon>
    </lineage>
</organism>
<feature type="region of interest" description="Disordered" evidence="2">
    <location>
        <begin position="252"/>
        <end position="271"/>
    </location>
</feature>
<feature type="coiled-coil region" evidence="1">
    <location>
        <begin position="77"/>
        <end position="173"/>
    </location>
</feature>
<evidence type="ECO:0000313" key="4">
    <source>
        <dbReference type="Proteomes" id="UP000694380"/>
    </source>
</evidence>
<feature type="compositionally biased region" description="Low complexity" evidence="2">
    <location>
        <begin position="252"/>
        <end position="261"/>
    </location>
</feature>
<dbReference type="GeneTree" id="ENSGT00940000154393"/>
<reference evidence="3" key="1">
    <citation type="submission" date="2025-08" db="UniProtKB">
        <authorList>
            <consortium name="Ensembl"/>
        </authorList>
    </citation>
    <scope>IDENTIFICATION</scope>
</reference>
<dbReference type="OMA" id="VECEVRY"/>
<reference evidence="3" key="2">
    <citation type="submission" date="2025-09" db="UniProtKB">
        <authorList>
            <consortium name="Ensembl"/>
        </authorList>
    </citation>
    <scope>IDENTIFICATION</scope>
</reference>
<sequence length="392" mass="45039">MVQGTPVKETHPKMEELGQRLDGVGLSTQYWLPKLRDKLGITSVQALKHLSYEDYLKLECEVEHPWEKQALRTLLNIAESKTTMKQLQEQRLEMLKKRQEQAKTALQGLKEMQEKGRSRHEEAVRKKEEELQGAMDIAPEYWAPAEKPLKEVIENVHKQLDLLEESVSKSENLPDKEVLRWASGGLALQGIYKTNKLTEMVEKREQLIDIPEGFELFGPKQGPLFEKKEFSSKLGFSISVTAKGGFWGFSAETSSDHSSSSESEETHRSRSEHTYICTTNYSYIPLASCYFPKDQLRLSSAALQELKEIEQLLSHTPELDKLNLLKSRGGSFFKRFGSHVNQGPLHLEQNSHFNQLRDLTENQALYSNPEQERETLSDRERIFLLLYSNLSN</sequence>
<dbReference type="Proteomes" id="UP000694380">
    <property type="component" value="Unplaced"/>
</dbReference>
<evidence type="ECO:0000313" key="3">
    <source>
        <dbReference type="Ensembl" id="ENSCPBP00000014376.1"/>
    </source>
</evidence>
<evidence type="ECO:0000256" key="1">
    <source>
        <dbReference type="SAM" id="Coils"/>
    </source>
</evidence>
<proteinExistence type="predicted"/>
<accession>A0A8C3FZZ0</accession>
<evidence type="ECO:0000256" key="2">
    <source>
        <dbReference type="SAM" id="MobiDB-lite"/>
    </source>
</evidence>
<protein>
    <submittedName>
        <fullName evidence="3">Uncharacterized protein</fullName>
    </submittedName>
</protein>
<name>A0A8C3FZZ0_CHRPI</name>
<keyword evidence="4" id="KW-1185">Reference proteome</keyword>
<dbReference type="Ensembl" id="ENSCPBT00000017074.1">
    <property type="protein sequence ID" value="ENSCPBP00000014376.1"/>
    <property type="gene ID" value="ENSCPBG00000010704.1"/>
</dbReference>